<keyword evidence="7" id="KW-1185">Reference proteome</keyword>
<dbReference type="GO" id="GO:0009306">
    <property type="term" value="P:protein secretion"/>
    <property type="evidence" value="ECO:0007669"/>
    <property type="project" value="InterPro"/>
</dbReference>
<dbReference type="PRINTS" id="PR00811">
    <property type="entry name" value="BCTERIALGSPD"/>
</dbReference>
<proteinExistence type="inferred from homology"/>
<dbReference type="PANTHER" id="PTHR30332">
    <property type="entry name" value="PROBABLE GENERAL SECRETION PATHWAY PROTEIN D"/>
    <property type="match status" value="1"/>
</dbReference>
<evidence type="ECO:0000256" key="4">
    <source>
        <dbReference type="RuleBase" id="RU004003"/>
    </source>
</evidence>
<comment type="subcellular location">
    <subcellularLocation>
        <location evidence="1">Membrane</location>
    </subcellularLocation>
</comment>
<evidence type="ECO:0000313" key="7">
    <source>
        <dbReference type="Proteomes" id="UP000297540"/>
    </source>
</evidence>
<dbReference type="AlphaFoldDB" id="A0A4Y8SB35"/>
<protein>
    <submittedName>
        <fullName evidence="6">General secretion pathway protein GspD</fullName>
    </submittedName>
</protein>
<dbReference type="InterPro" id="IPR001775">
    <property type="entry name" value="GspD/PilQ"/>
</dbReference>
<evidence type="ECO:0000256" key="2">
    <source>
        <dbReference type="ARBA" id="ARBA00022729"/>
    </source>
</evidence>
<feature type="domain" description="Type II/III secretion system secretin-like" evidence="5">
    <location>
        <begin position="445"/>
        <end position="613"/>
    </location>
</feature>
<keyword evidence="2" id="KW-0732">Signal</keyword>
<evidence type="ECO:0000256" key="1">
    <source>
        <dbReference type="ARBA" id="ARBA00004370"/>
    </source>
</evidence>
<evidence type="ECO:0000313" key="6">
    <source>
        <dbReference type="EMBL" id="TFF36229.1"/>
    </source>
</evidence>
<keyword evidence="3" id="KW-0472">Membrane</keyword>
<dbReference type="Pfam" id="PF00263">
    <property type="entry name" value="Secretin"/>
    <property type="match status" value="1"/>
</dbReference>
<dbReference type="OrthoDB" id="9816579at2"/>
<organism evidence="6 7">
    <name type="scientific">Mucilaginibacter psychrotolerans</name>
    <dbReference type="NCBI Taxonomy" id="1524096"/>
    <lineage>
        <taxon>Bacteria</taxon>
        <taxon>Pseudomonadati</taxon>
        <taxon>Bacteroidota</taxon>
        <taxon>Sphingobacteriia</taxon>
        <taxon>Sphingobacteriales</taxon>
        <taxon>Sphingobacteriaceae</taxon>
        <taxon>Mucilaginibacter</taxon>
    </lineage>
</organism>
<dbReference type="InterPro" id="IPR038591">
    <property type="entry name" value="NolW-like_sf"/>
</dbReference>
<dbReference type="InterPro" id="IPR004846">
    <property type="entry name" value="T2SS/T3SS_dom"/>
</dbReference>
<reference evidence="6 7" key="1">
    <citation type="journal article" date="2017" name="Int. J. Syst. Evol. Microbiol.">
        <title>Mucilaginibacterpsychrotolerans sp. nov., isolated from peatlands.</title>
        <authorList>
            <person name="Deng Y."/>
            <person name="Shen L."/>
            <person name="Xu B."/>
            <person name="Liu Y."/>
            <person name="Gu Z."/>
            <person name="Liu H."/>
            <person name="Zhou Y."/>
        </authorList>
    </citation>
    <scope>NUCLEOTIDE SEQUENCE [LARGE SCALE GENOMIC DNA]</scope>
    <source>
        <strain evidence="6 7">NH7-4</strain>
    </source>
</reference>
<dbReference type="Proteomes" id="UP000297540">
    <property type="component" value="Unassembled WGS sequence"/>
</dbReference>
<dbReference type="InterPro" id="IPR050810">
    <property type="entry name" value="Bact_Secretion_Sys_Channel"/>
</dbReference>
<evidence type="ECO:0000259" key="5">
    <source>
        <dbReference type="Pfam" id="PF00263"/>
    </source>
</evidence>
<dbReference type="GO" id="GO:0016020">
    <property type="term" value="C:membrane"/>
    <property type="evidence" value="ECO:0007669"/>
    <property type="project" value="UniProtKB-SubCell"/>
</dbReference>
<dbReference type="EMBL" id="SOZE01000017">
    <property type="protein sequence ID" value="TFF36229.1"/>
    <property type="molecule type" value="Genomic_DNA"/>
</dbReference>
<gene>
    <name evidence="6" type="ORF">E2R66_16860</name>
</gene>
<comment type="caution">
    <text evidence="6">The sequence shown here is derived from an EMBL/GenBank/DDBJ whole genome shotgun (WGS) entry which is preliminary data.</text>
</comment>
<dbReference type="GO" id="GO:0015627">
    <property type="term" value="C:type II protein secretion system complex"/>
    <property type="evidence" value="ECO:0007669"/>
    <property type="project" value="TreeGrafter"/>
</dbReference>
<comment type="similarity">
    <text evidence="4">Belongs to the bacterial secretin family.</text>
</comment>
<evidence type="ECO:0000256" key="3">
    <source>
        <dbReference type="ARBA" id="ARBA00023136"/>
    </source>
</evidence>
<dbReference type="Gene3D" id="3.30.1370.120">
    <property type="match status" value="1"/>
</dbReference>
<sequence>MQATLDSLAQFVPGLNKKVQLSISGVPAPDYLRAIGRANNISFHIDPSVNFTVNNIFIDVTASNILLLLAQQYNLDISATGVILVVKAHPEPVIAFKPATKQINIRYRDLDNALSMDLSNDSLTAVAKKITTLSGKNIIVPPGLQGKMVTAFISGAGFDVAMDKLAFSNELKMVKTNDSFYLFQPLDDNEQLYVNGDRKTDVKRIFKPINNAPAGNLGLSVQTVGGQKLISVSSANAGIAELVRSASQEMGKSYFVYSEIKGTINTINANDLTYENFLNLVFKGTDYTFNQADGVYLIGDRKLEGLRSHKVVMLQNRSIDTVLALVPAEWKRGVEVKEFREQNTLILSGSKPQIEEIASLIKQIDVLVPQILIEVTLIDVHKTRRVSTGISAGTADSIKTGGTLLPGLDYTFGSKSVNEFLNKVGGIFSTNLGHVTPNFYLNVSALESKNNIEVRSVPKLATLNGHTASLSIGNSVFYKNVTQNLYPSAATNTSVFTNEYKESDANLTINIRPLVSGDDQVTLGIKIDISDFTSLPTDGSPPPKSTSKFESVIRVHNEDMIVLGGIERTEDADSSSGVPLLSRIPLLKYLFSSRTKTKAKVVTLVFIKPTIIR</sequence>
<dbReference type="Gene3D" id="3.55.50.30">
    <property type="match status" value="1"/>
</dbReference>
<dbReference type="PANTHER" id="PTHR30332:SF24">
    <property type="entry name" value="SECRETIN GSPD-RELATED"/>
    <property type="match status" value="1"/>
</dbReference>
<accession>A0A4Y8SB35</accession>
<name>A0A4Y8SB35_9SPHI</name>